<dbReference type="Pfam" id="PF09796">
    <property type="entry name" value="QCR10"/>
    <property type="match status" value="1"/>
</dbReference>
<comment type="caution">
    <text evidence="3">The sequence shown here is derived from an EMBL/GenBank/DDBJ whole genome shotgun (WGS) entry which is preliminary data.</text>
</comment>
<evidence type="ECO:0000256" key="2">
    <source>
        <dbReference type="SAM" id="Phobius"/>
    </source>
</evidence>
<keyword evidence="4" id="KW-1185">Reference proteome</keyword>
<dbReference type="GO" id="GO:0006122">
    <property type="term" value="P:mitochondrial electron transport, ubiquinol to cytochrome c"/>
    <property type="evidence" value="ECO:0007669"/>
    <property type="project" value="InterPro"/>
</dbReference>
<dbReference type="PANTHER" id="PTHR28254:SF1">
    <property type="entry name" value="CYTOCHROME B-C1 COMPLEX SUBUNIT 10, MITOCHONDRIAL"/>
    <property type="match status" value="1"/>
</dbReference>
<dbReference type="InterPro" id="IPR019182">
    <property type="entry name" value="Cytochrome_b-c1_su10_fun"/>
</dbReference>
<dbReference type="EMBL" id="SOZI01000028">
    <property type="protein sequence ID" value="TNY22250.1"/>
    <property type="molecule type" value="Genomic_DNA"/>
</dbReference>
<dbReference type="Proteomes" id="UP000311382">
    <property type="component" value="Unassembled WGS sequence"/>
</dbReference>
<dbReference type="GO" id="GO:0005739">
    <property type="term" value="C:mitochondrion"/>
    <property type="evidence" value="ECO:0007669"/>
    <property type="project" value="GOC"/>
</dbReference>
<feature type="transmembrane region" description="Helical" evidence="2">
    <location>
        <begin position="51"/>
        <end position="69"/>
    </location>
</feature>
<dbReference type="STRING" id="5288.A0A5C5FZF3"/>
<keyword evidence="2" id="KW-1133">Transmembrane helix</keyword>
<evidence type="ECO:0000313" key="4">
    <source>
        <dbReference type="Proteomes" id="UP000311382"/>
    </source>
</evidence>
<protein>
    <submittedName>
        <fullName evidence="3">Ubiquinol-cytochrome-c reductase complex subunit-domain-containing protein</fullName>
    </submittedName>
</protein>
<feature type="region of interest" description="Disordered" evidence="1">
    <location>
        <begin position="1"/>
        <end position="31"/>
    </location>
</feature>
<sequence>MRARSSQQRSPSPPPPTPHRAPREPRIQPLKPGRAVLGFTPAFFTKLAPNLALWGFAGVGAIAVIASGIPRFQRDVLDMVPGVRSYYVDDTPDSDKPF</sequence>
<accession>A0A5C5FZF3</accession>
<proteinExistence type="predicted"/>
<keyword evidence="2" id="KW-0812">Transmembrane</keyword>
<name>A0A5C5FZF3_9BASI</name>
<dbReference type="OrthoDB" id="2391627at2759"/>
<reference evidence="3 4" key="1">
    <citation type="submission" date="2019-03" db="EMBL/GenBank/DDBJ databases">
        <title>Rhodosporidium diobovatum UCD-FST 08-225 genome sequencing, assembly, and annotation.</title>
        <authorList>
            <person name="Fakankun I.U."/>
            <person name="Fristensky B."/>
            <person name="Levin D.B."/>
        </authorList>
    </citation>
    <scope>NUCLEOTIDE SEQUENCE [LARGE SCALE GENOMIC DNA]</scope>
    <source>
        <strain evidence="3 4">UCD-FST 08-225</strain>
    </source>
</reference>
<evidence type="ECO:0000256" key="1">
    <source>
        <dbReference type="SAM" id="MobiDB-lite"/>
    </source>
</evidence>
<feature type="compositionally biased region" description="Low complexity" evidence="1">
    <location>
        <begin position="1"/>
        <end position="10"/>
    </location>
</feature>
<keyword evidence="2" id="KW-0472">Membrane</keyword>
<dbReference type="AlphaFoldDB" id="A0A5C5FZF3"/>
<gene>
    <name evidence="3" type="ORF">DMC30DRAFT_415254</name>
</gene>
<evidence type="ECO:0000313" key="3">
    <source>
        <dbReference type="EMBL" id="TNY22250.1"/>
    </source>
</evidence>
<dbReference type="PANTHER" id="PTHR28254">
    <property type="entry name" value="CYTOCHROME B-C1 COMPLEX SUBUNIT 10"/>
    <property type="match status" value="1"/>
</dbReference>
<organism evidence="3 4">
    <name type="scientific">Rhodotorula diobovata</name>
    <dbReference type="NCBI Taxonomy" id="5288"/>
    <lineage>
        <taxon>Eukaryota</taxon>
        <taxon>Fungi</taxon>
        <taxon>Dikarya</taxon>
        <taxon>Basidiomycota</taxon>
        <taxon>Pucciniomycotina</taxon>
        <taxon>Microbotryomycetes</taxon>
        <taxon>Sporidiobolales</taxon>
        <taxon>Sporidiobolaceae</taxon>
        <taxon>Rhodotorula</taxon>
    </lineage>
</organism>